<gene>
    <name evidence="1" type="ORF">CPB84DRAFT_1751414</name>
</gene>
<name>A0A9P5NCI2_GYMJU</name>
<evidence type="ECO:0000313" key="1">
    <source>
        <dbReference type="EMBL" id="KAF8880462.1"/>
    </source>
</evidence>
<reference evidence="1" key="1">
    <citation type="submission" date="2020-11" db="EMBL/GenBank/DDBJ databases">
        <authorList>
            <consortium name="DOE Joint Genome Institute"/>
            <person name="Ahrendt S."/>
            <person name="Riley R."/>
            <person name="Andreopoulos W."/>
            <person name="LaButti K."/>
            <person name="Pangilinan J."/>
            <person name="Ruiz-duenas F.J."/>
            <person name="Barrasa J.M."/>
            <person name="Sanchez-Garcia M."/>
            <person name="Camarero S."/>
            <person name="Miyauchi S."/>
            <person name="Serrano A."/>
            <person name="Linde D."/>
            <person name="Babiker R."/>
            <person name="Drula E."/>
            <person name="Ayuso-Fernandez I."/>
            <person name="Pacheco R."/>
            <person name="Padilla G."/>
            <person name="Ferreira P."/>
            <person name="Barriuso J."/>
            <person name="Kellner H."/>
            <person name="Castanera R."/>
            <person name="Alfaro M."/>
            <person name="Ramirez L."/>
            <person name="Pisabarro A.G."/>
            <person name="Kuo A."/>
            <person name="Tritt A."/>
            <person name="Lipzen A."/>
            <person name="He G."/>
            <person name="Yan M."/>
            <person name="Ng V."/>
            <person name="Cullen D."/>
            <person name="Martin F."/>
            <person name="Rosso M.-N."/>
            <person name="Henrissat B."/>
            <person name="Hibbett D."/>
            <person name="Martinez A.T."/>
            <person name="Grigoriev I.V."/>
        </authorList>
    </citation>
    <scope>NUCLEOTIDE SEQUENCE</scope>
    <source>
        <strain evidence="1">AH 44721</strain>
    </source>
</reference>
<dbReference type="Proteomes" id="UP000724874">
    <property type="component" value="Unassembled WGS sequence"/>
</dbReference>
<proteinExistence type="predicted"/>
<comment type="caution">
    <text evidence="1">The sequence shown here is derived from an EMBL/GenBank/DDBJ whole genome shotgun (WGS) entry which is preliminary data.</text>
</comment>
<dbReference type="EMBL" id="JADNYJ010000140">
    <property type="protein sequence ID" value="KAF8880462.1"/>
    <property type="molecule type" value="Genomic_DNA"/>
</dbReference>
<accession>A0A9P5NCI2</accession>
<organism evidence="1 2">
    <name type="scientific">Gymnopilus junonius</name>
    <name type="common">Spectacular rustgill mushroom</name>
    <name type="synonym">Gymnopilus spectabilis subsp. junonius</name>
    <dbReference type="NCBI Taxonomy" id="109634"/>
    <lineage>
        <taxon>Eukaryota</taxon>
        <taxon>Fungi</taxon>
        <taxon>Dikarya</taxon>
        <taxon>Basidiomycota</taxon>
        <taxon>Agaricomycotina</taxon>
        <taxon>Agaricomycetes</taxon>
        <taxon>Agaricomycetidae</taxon>
        <taxon>Agaricales</taxon>
        <taxon>Agaricineae</taxon>
        <taxon>Hymenogastraceae</taxon>
        <taxon>Gymnopilus</taxon>
    </lineage>
</organism>
<dbReference type="AlphaFoldDB" id="A0A9P5NCI2"/>
<evidence type="ECO:0000313" key="2">
    <source>
        <dbReference type="Proteomes" id="UP000724874"/>
    </source>
</evidence>
<sequence>MPVPGSQIPRLGLFHFLSFFRYDTLGPLLYLFLSSASHVLSATSRRVLLYLALPWSISPKSPSKSVWSLGSLNLDAPPQQSLSPSSYIGRILGNLQHEKRRKFVGSCNSGPLSENNSMRSVVHPNKAEVRPGREGKQVGTGWNLLMVALAAKYSPSLLAWSQASLAWDVMVEYLYTMVFGSVAASFCLGHLQMRRGTRDLHPLQFFFSKGPGVRGSAGLPHIHTVKPRIPMMAYWHPP</sequence>
<protein>
    <submittedName>
        <fullName evidence="1">Uncharacterized protein</fullName>
    </submittedName>
</protein>
<keyword evidence="2" id="KW-1185">Reference proteome</keyword>